<keyword evidence="2" id="KW-0653">Protein transport</keyword>
<dbReference type="Pfam" id="PF16213">
    <property type="entry name" value="DCB"/>
    <property type="match status" value="1"/>
</dbReference>
<organism evidence="7 8">
    <name type="scientific">Coemansia aciculifera</name>
    <dbReference type="NCBI Taxonomy" id="417176"/>
    <lineage>
        <taxon>Eukaryota</taxon>
        <taxon>Fungi</taxon>
        <taxon>Fungi incertae sedis</taxon>
        <taxon>Zoopagomycota</taxon>
        <taxon>Kickxellomycotina</taxon>
        <taxon>Kickxellomycetes</taxon>
        <taxon>Kickxellales</taxon>
        <taxon>Kickxellaceae</taxon>
        <taxon>Coemansia</taxon>
    </lineage>
</organism>
<comment type="caution">
    <text evidence="7">The sequence shown here is derived from an EMBL/GenBank/DDBJ whole genome shotgun (WGS) entry which is preliminary data.</text>
</comment>
<name>A0A9W8M650_9FUNG</name>
<evidence type="ECO:0000256" key="2">
    <source>
        <dbReference type="ARBA" id="ARBA00022927"/>
    </source>
</evidence>
<evidence type="ECO:0000313" key="7">
    <source>
        <dbReference type="EMBL" id="KAJ2864235.1"/>
    </source>
</evidence>
<reference evidence="7" key="1">
    <citation type="submission" date="2022-07" db="EMBL/GenBank/DDBJ databases">
        <title>Phylogenomic reconstructions and comparative analyses of Kickxellomycotina fungi.</title>
        <authorList>
            <person name="Reynolds N.K."/>
            <person name="Stajich J.E."/>
            <person name="Barry K."/>
            <person name="Grigoriev I.V."/>
            <person name="Crous P."/>
            <person name="Smith M.E."/>
        </authorList>
    </citation>
    <scope>NUCLEOTIDE SEQUENCE</scope>
    <source>
        <strain evidence="7">RSA 476</strain>
    </source>
</reference>
<feature type="domain" description="Mon2/Sec7/BIG1-like dimerisation and cyclophilin-binding" evidence="6">
    <location>
        <begin position="6"/>
        <end position="182"/>
    </location>
</feature>
<dbReference type="InterPro" id="IPR032817">
    <property type="entry name" value="Mon2_C"/>
</dbReference>
<keyword evidence="8" id="KW-1185">Reference proteome</keyword>
<evidence type="ECO:0000259" key="5">
    <source>
        <dbReference type="Pfam" id="PF16206"/>
    </source>
</evidence>
<evidence type="ECO:0000313" key="8">
    <source>
        <dbReference type="Proteomes" id="UP001140074"/>
    </source>
</evidence>
<gene>
    <name evidence="7" type="primary">MON2</name>
    <name evidence="7" type="ORF">GGH94_003061</name>
</gene>
<dbReference type="EMBL" id="JANBUY010000094">
    <property type="protein sequence ID" value="KAJ2864235.1"/>
    <property type="molecule type" value="Genomic_DNA"/>
</dbReference>
<dbReference type="InterPro" id="IPR032691">
    <property type="entry name" value="Mon2/Sec7/BIG1-like_HUS"/>
</dbReference>
<evidence type="ECO:0000259" key="3">
    <source>
        <dbReference type="Pfam" id="PF09324"/>
    </source>
</evidence>
<evidence type="ECO:0000259" key="6">
    <source>
        <dbReference type="Pfam" id="PF16213"/>
    </source>
</evidence>
<feature type="domain" description="Mon2/Sec7/BIG1-like HDS" evidence="3">
    <location>
        <begin position="825"/>
        <end position="885"/>
    </location>
</feature>
<feature type="domain" description="Mon2/Sec7/BIG1-like HUS" evidence="4">
    <location>
        <begin position="200"/>
        <end position="369"/>
    </location>
</feature>
<dbReference type="InterPro" id="IPR015403">
    <property type="entry name" value="Mon2/Sec7/BIG1-like_HDS"/>
</dbReference>
<dbReference type="InterPro" id="IPR032629">
    <property type="entry name" value="DCB_dom"/>
</dbReference>
<evidence type="ECO:0000256" key="1">
    <source>
        <dbReference type="ARBA" id="ARBA00022448"/>
    </source>
</evidence>
<dbReference type="Pfam" id="PF09324">
    <property type="entry name" value="Sec7-like_HDS"/>
    <property type="match status" value="1"/>
</dbReference>
<dbReference type="Proteomes" id="UP001140074">
    <property type="component" value="Unassembled WGS sequence"/>
</dbReference>
<accession>A0A9W8M650</accession>
<sequence>MATTNISALLLGELQSLCTEARRKHPDIKEAAERVIVILRGIKTTTATFEEIAQELSKSDEVIRPFVLACRSNNQRLISIAMHCLQQLVSRQAISPGSIRETLTTLTHVSAQGVVDVQVKVLQMVLPLVTIYGDSVCGETLVEAFALCLALQRSRDPVVSNTAAAILRQVVVAVFDRVVAEDRELGLPGTSEQDLTRKSAKDAYFVLQDLCLLVSDAEPIFIRIDHAVDKRLVLELIESVLTNHSAVVAGHSAMAQTLRERLAPFIVNFFAERASFSLAVRCIRIAWLFVRDLHRDLTAECEIILSVFSRLLDSGATTVSSGKRRASLSTKSTASNGFPLFYRVLALEVVRDLLENAPLLHQLYTQYDGRVIDESAGKEEDCHVILDLISAVCRVVIERADLRPALGGSSIPSALPENTLSAGDSGSTDMLGHQIGANTCRMRLEMYKLLDKQEPPNVPDTYMFYLAASAIISFSEGLVGDILPQCTEHISCPTQHSGSRRPIEVSAPVLGKLIAEPGAVGSFVKHAWAAVFPVYEFIAGVRFDDLLFARMLESARQLVETAGALGLVEARDSMLALLCRGCLPATTQASSEVVVPNSRQVQCLRAVISCTLFLASTLRPAWYMVLATVQQVEEALFQSRRRLAASTPNIGSDDSGGSSDFKFVRDEFARLLGFVRVLNGEAVLWMIRGLRVLGSDLSGIVADLDEVEEMRRLRQLALGSTPGLQQRGNTLDRPTFAIEELRGFAVSNIDLLMGAASGDGDIGQQAWTAIIDHLLATATSTQAISAIRTQACEAVSDVVLAAMDLVTQADTLSANFQAMVESGSAQVRILRPLSQMMGGEHSVAVRKLTLDTLHRVLQASGHSITFAWDVVFDIIQSTVLGQDESGVLMRCVFPCLQLICTDYLADLSPGCLRRCISALLVQFGGQQDLNIALTAIGQAWALCDYFHGAKTGDPAGSSELISTQLGGTSEEAVFDELWREDLVAGTTRSQQVLWLLVLHALAQLGRDSRAEVRLGAIQTLFRAVDMHGPSSFDEWVWDGAVWAVILPLSQYSLTQRAHVLNVMRSELPQPETDNGSGMVAEDPQRLLTKQWDETVAATMLGAAKTWAYESVWKIGISDEAWRRVWEMTRAMFIGSTDAAEWQLRTKDSVAGALASARALASLLTSDSSSESWRTAWEAWVAMGLGATLIPPNALAEINIDDDDNVVMSQEVLCAVLELCPPIVSGLRSKSGLVVDDCDALLSVVRQILVFADAPVYSPDSAEMSRLQSLALDAVARALDSDSDIVAARVVDELAALSVLPYALKHKRHECVLMSDSAVVGAAGRMYLEESRYIERLEVLAGQTDKSPKRRHGRSRRTVALTFEALGRAAVGRLGAALCDDQVLALRVLESGAWLSAVVAMGLHLIQSDDSESWFVRTVPIAMSRLPSGPALDAAWMAIGSVVALRMNRPERDSLLLVKQGVLDAVAECSVESSATCPKEYWSMLLDAIEEGIVSDEDGLAMASLGWLERLCSIDCSVPEWVAASAAQRLVRRTQAIVDSYVADRTLFGHRSPLPLQRTLLLRRVLQGLAQLQSKGLDPVRGGSAAHIVAVFECLIGLVAESTADLQTARALQKCLRRVADEALSG</sequence>
<keyword evidence="1" id="KW-0813">Transport</keyword>
<dbReference type="InterPro" id="IPR016024">
    <property type="entry name" value="ARM-type_fold"/>
</dbReference>
<protein>
    <submittedName>
        <fullName evidence="7">Endocytosis and vacuole integrity protein</fullName>
    </submittedName>
</protein>
<proteinExistence type="predicted"/>
<feature type="domain" description="Mon2 C-terminal" evidence="5">
    <location>
        <begin position="901"/>
        <end position="1108"/>
    </location>
</feature>
<dbReference type="Pfam" id="PF12783">
    <property type="entry name" value="Sec7-like_HUS"/>
    <property type="match status" value="1"/>
</dbReference>
<dbReference type="GO" id="GO:0015031">
    <property type="term" value="P:protein transport"/>
    <property type="evidence" value="ECO:0007669"/>
    <property type="project" value="UniProtKB-KW"/>
</dbReference>
<dbReference type="GO" id="GO:0005794">
    <property type="term" value="C:Golgi apparatus"/>
    <property type="evidence" value="ECO:0007669"/>
    <property type="project" value="UniProtKB-ARBA"/>
</dbReference>
<dbReference type="SUPFAM" id="SSF48371">
    <property type="entry name" value="ARM repeat"/>
    <property type="match status" value="2"/>
</dbReference>
<dbReference type="Pfam" id="PF16206">
    <property type="entry name" value="Mon2_C"/>
    <property type="match status" value="1"/>
</dbReference>
<evidence type="ECO:0000259" key="4">
    <source>
        <dbReference type="Pfam" id="PF12783"/>
    </source>
</evidence>